<accession>A0A292PXJ1</accession>
<evidence type="ECO:0000259" key="1">
    <source>
        <dbReference type="Pfam" id="PF13391"/>
    </source>
</evidence>
<evidence type="ECO:0000313" key="4">
    <source>
        <dbReference type="Proteomes" id="UP001412239"/>
    </source>
</evidence>
<evidence type="ECO:0000313" key="3">
    <source>
        <dbReference type="EMBL" id="CUS12279.1"/>
    </source>
</evidence>
<name>A0A292PXJ1_9PEZI</name>
<protein>
    <submittedName>
        <fullName evidence="3">Uncharacterized protein</fullName>
    </submittedName>
</protein>
<dbReference type="AlphaFoldDB" id="A0A292PXJ1"/>
<dbReference type="InterPro" id="IPR057203">
    <property type="entry name" value="DUF7881"/>
</dbReference>
<keyword evidence="4" id="KW-1185">Reference proteome</keyword>
<feature type="domain" description="DUF7881" evidence="2">
    <location>
        <begin position="9"/>
        <end position="83"/>
    </location>
</feature>
<organism evidence="3 4">
    <name type="scientific">Tuber aestivum</name>
    <name type="common">summer truffle</name>
    <dbReference type="NCBI Taxonomy" id="59557"/>
    <lineage>
        <taxon>Eukaryota</taxon>
        <taxon>Fungi</taxon>
        <taxon>Dikarya</taxon>
        <taxon>Ascomycota</taxon>
        <taxon>Pezizomycotina</taxon>
        <taxon>Pezizomycetes</taxon>
        <taxon>Pezizales</taxon>
        <taxon>Tuberaceae</taxon>
        <taxon>Tuber</taxon>
    </lineage>
</organism>
<proteinExistence type="predicted"/>
<reference evidence="3" key="1">
    <citation type="submission" date="2015-10" db="EMBL/GenBank/DDBJ databases">
        <authorList>
            <person name="Regsiter A."/>
            <person name="william w."/>
        </authorList>
    </citation>
    <scope>NUCLEOTIDE SEQUENCE</scope>
    <source>
        <strain evidence="3">Montdore</strain>
    </source>
</reference>
<dbReference type="Proteomes" id="UP001412239">
    <property type="component" value="Unassembled WGS sequence"/>
</dbReference>
<gene>
    <name evidence="3" type="ORF">GSTUAT00003605001</name>
</gene>
<sequence length="202" mass="22925">MSLNHFLPRNVKFYDTTSPGKALGGLVQNGSITETNFLDILGIVLVVGSPIRVQERESSHIISRTEVLLQAGVYNIYCEGSIQVSDEPWVHRLISHAISGRENSFPIDIRNRDKKCVISGISNPEIAIQSNNWTTFEAAHIFPLQHESHWIQNNYGRWITDMDDTVGSSKINSCQNGFLLRQDVHTMFDRYFISINPDDSYK</sequence>
<feature type="non-terminal residue" evidence="3">
    <location>
        <position position="1"/>
    </location>
</feature>
<dbReference type="EMBL" id="LN890996">
    <property type="protein sequence ID" value="CUS12279.1"/>
    <property type="molecule type" value="Genomic_DNA"/>
</dbReference>
<dbReference type="Pfam" id="PF25324">
    <property type="entry name" value="DUF7881"/>
    <property type="match status" value="1"/>
</dbReference>
<dbReference type="InterPro" id="IPR003615">
    <property type="entry name" value="HNH_nuc"/>
</dbReference>
<evidence type="ECO:0000259" key="2">
    <source>
        <dbReference type="Pfam" id="PF25324"/>
    </source>
</evidence>
<dbReference type="Pfam" id="PF13391">
    <property type="entry name" value="HNH_2"/>
    <property type="match status" value="1"/>
</dbReference>
<feature type="domain" description="HNH nuclease" evidence="1">
    <location>
        <begin position="116"/>
        <end position="196"/>
    </location>
</feature>